<reference evidence="7 8" key="1">
    <citation type="journal article" date="2020" name="Nat. Food">
        <title>A phased Vanilla planifolia genome enables genetic improvement of flavour and production.</title>
        <authorList>
            <person name="Hasing T."/>
            <person name="Tang H."/>
            <person name="Brym M."/>
            <person name="Khazi F."/>
            <person name="Huang T."/>
            <person name="Chambers A.H."/>
        </authorList>
    </citation>
    <scope>NUCLEOTIDE SEQUENCE [LARGE SCALE GENOMIC DNA]</scope>
    <source>
        <tissue evidence="7">Leaf</tissue>
    </source>
</reference>
<comment type="caution">
    <text evidence="7">The sequence shown here is derived from an EMBL/GenBank/DDBJ whole genome shotgun (WGS) entry which is preliminary data.</text>
</comment>
<dbReference type="Proteomes" id="UP000636800">
    <property type="component" value="Chromosome 3"/>
</dbReference>
<dbReference type="InterPro" id="IPR023278">
    <property type="entry name" value="Ethylene_insens-like_DNA-bd"/>
</dbReference>
<evidence type="ECO:0000256" key="2">
    <source>
        <dbReference type="ARBA" id="ARBA00009416"/>
    </source>
</evidence>
<sequence length="441" mass="49881">MVGSLGDFNGSDSFVNPGSGGPVVVSLLQQTAAEEAKSPLEINNGFPSRFEEEGFQQLNSIEELLEQRIWDDQQRLEYLKHKQLSSFAGAEKAFESNHRRRQELIHRKRLTRAHETILKYLLRLEDACNIQGFVFGIVPETGKPLFGSSDSLREWWKEKVRFCHNAPTVVELYNEQQNRGTNPAATGSIKELADTTLGSLLSALMPHCTPPQRRFPLEKAVAPPWWPTGEEEWWKRHPVVRDVPPPPYRKPHDLKKAWKVGVLLAILKHLSPEFEGMRRIVRESKCLQEKLTAKETAIWLAAVRQEEEAYYHNELHNGHEQEISGGELAPPPVNLISMKRKKVAMEAATADEDERKKRVSHYGGGGFTMMPTPRPWAMSSLPEGDHGTSAPLLSTNSAPSPLQEQSNPFDEILLPTTEQPELEFYSFAETDTGMNFITNFI</sequence>
<keyword evidence="8" id="KW-1185">Reference proteome</keyword>
<dbReference type="InterPro" id="IPR006957">
    <property type="entry name" value="EIN3"/>
</dbReference>
<comment type="similarity">
    <text evidence="2">Belongs to the EIN3 family.</text>
</comment>
<keyword evidence="3" id="KW-0936">Ethylene signaling pathway</keyword>
<organism evidence="7 8">
    <name type="scientific">Vanilla planifolia</name>
    <name type="common">Vanilla</name>
    <dbReference type="NCBI Taxonomy" id="51239"/>
    <lineage>
        <taxon>Eukaryota</taxon>
        <taxon>Viridiplantae</taxon>
        <taxon>Streptophyta</taxon>
        <taxon>Embryophyta</taxon>
        <taxon>Tracheophyta</taxon>
        <taxon>Spermatophyta</taxon>
        <taxon>Magnoliopsida</taxon>
        <taxon>Liliopsida</taxon>
        <taxon>Asparagales</taxon>
        <taxon>Orchidaceae</taxon>
        <taxon>Vanilloideae</taxon>
        <taxon>Vanilleae</taxon>
        <taxon>Vanilla</taxon>
    </lineage>
</organism>
<dbReference type="PANTHER" id="PTHR33305">
    <property type="entry name" value="ETHYLENE INSENSITIVE 3-LIKE 2 PROTEIN"/>
    <property type="match status" value="1"/>
</dbReference>
<dbReference type="SUPFAM" id="SSF116768">
    <property type="entry name" value="DNA-binding domain of EIN3-like"/>
    <property type="match status" value="1"/>
</dbReference>
<feature type="compositionally biased region" description="Polar residues" evidence="5">
    <location>
        <begin position="391"/>
        <end position="407"/>
    </location>
</feature>
<name>A0A835REW1_VANPL</name>
<evidence type="ECO:0000256" key="5">
    <source>
        <dbReference type="SAM" id="MobiDB-lite"/>
    </source>
</evidence>
<dbReference type="GO" id="GO:0009873">
    <property type="term" value="P:ethylene-activated signaling pathway"/>
    <property type="evidence" value="ECO:0007669"/>
    <property type="project" value="UniProtKB-KW"/>
</dbReference>
<feature type="region of interest" description="Disordered" evidence="5">
    <location>
        <begin position="377"/>
        <end position="407"/>
    </location>
</feature>
<dbReference type="GO" id="GO:0003700">
    <property type="term" value="F:DNA-binding transcription factor activity"/>
    <property type="evidence" value="ECO:0007669"/>
    <property type="project" value="InterPro"/>
</dbReference>
<dbReference type="OrthoDB" id="431378at2759"/>
<evidence type="ECO:0000256" key="4">
    <source>
        <dbReference type="ARBA" id="ARBA00023242"/>
    </source>
</evidence>
<feature type="region of interest" description="Disordered" evidence="5">
    <location>
        <begin position="347"/>
        <end position="366"/>
    </location>
</feature>
<evidence type="ECO:0000313" key="7">
    <source>
        <dbReference type="EMBL" id="KAG0487861.1"/>
    </source>
</evidence>
<dbReference type="Gene3D" id="1.10.3180.10">
    <property type="entry name" value="DNA-binding domain of EIN3-like"/>
    <property type="match status" value="1"/>
</dbReference>
<proteinExistence type="inferred from homology"/>
<evidence type="ECO:0000256" key="1">
    <source>
        <dbReference type="ARBA" id="ARBA00004123"/>
    </source>
</evidence>
<dbReference type="GO" id="GO:0005634">
    <property type="term" value="C:nucleus"/>
    <property type="evidence" value="ECO:0007669"/>
    <property type="project" value="UniProtKB-SubCell"/>
</dbReference>
<evidence type="ECO:0000313" key="8">
    <source>
        <dbReference type="Proteomes" id="UP000636800"/>
    </source>
</evidence>
<dbReference type="EMBL" id="JADCNL010000003">
    <property type="protein sequence ID" value="KAG0487861.1"/>
    <property type="molecule type" value="Genomic_DNA"/>
</dbReference>
<protein>
    <recommendedName>
        <fullName evidence="6">Ethylene insensitive 3-like DNA-binding domain-containing protein</fullName>
    </recommendedName>
</protein>
<dbReference type="Pfam" id="PF04873">
    <property type="entry name" value="EIN3_DNA-bd"/>
    <property type="match status" value="1"/>
</dbReference>
<dbReference type="PANTHER" id="PTHR33305:SF30">
    <property type="entry name" value="ETHYLENE INSENSITIVE 3-LIKE 3 PROTEIN"/>
    <property type="match status" value="1"/>
</dbReference>
<gene>
    <name evidence="7" type="ORF">HPP92_006672</name>
</gene>
<comment type="subcellular location">
    <subcellularLocation>
        <location evidence="1">Nucleus</location>
    </subcellularLocation>
</comment>
<evidence type="ECO:0000256" key="3">
    <source>
        <dbReference type="ARBA" id="ARBA00022745"/>
    </source>
</evidence>
<keyword evidence="4" id="KW-0539">Nucleus</keyword>
<dbReference type="GO" id="GO:0003677">
    <property type="term" value="F:DNA binding"/>
    <property type="evidence" value="ECO:0007669"/>
    <property type="project" value="TreeGrafter"/>
</dbReference>
<accession>A0A835REW1</accession>
<dbReference type="AlphaFoldDB" id="A0A835REW1"/>
<evidence type="ECO:0000259" key="6">
    <source>
        <dbReference type="Pfam" id="PF04873"/>
    </source>
</evidence>
<feature type="domain" description="Ethylene insensitive 3-like DNA-binding" evidence="6">
    <location>
        <begin position="65"/>
        <end position="307"/>
    </location>
</feature>
<dbReference type="InterPro" id="IPR047091">
    <property type="entry name" value="EIN3-like_DNA-bd"/>
</dbReference>